<dbReference type="OrthoDB" id="1606438at2759"/>
<dbReference type="PANTHER" id="PTHR43712:SF12">
    <property type="entry name" value="STERIGMATOCYSTIN 8-O-METHYLTRANSFERASE"/>
    <property type="match status" value="1"/>
</dbReference>
<dbReference type="InterPro" id="IPR016461">
    <property type="entry name" value="COMT-like"/>
</dbReference>
<accession>A0A0U1M848</accession>
<dbReference type="Pfam" id="PF00891">
    <property type="entry name" value="Methyltransf_2"/>
    <property type="match status" value="1"/>
</dbReference>
<dbReference type="GO" id="GO:0032259">
    <property type="term" value="P:methylation"/>
    <property type="evidence" value="ECO:0007669"/>
    <property type="project" value="UniProtKB-KW"/>
</dbReference>
<dbReference type="GO" id="GO:0008171">
    <property type="term" value="F:O-methyltransferase activity"/>
    <property type="evidence" value="ECO:0007669"/>
    <property type="project" value="InterPro"/>
</dbReference>
<dbReference type="Gene3D" id="1.10.10.10">
    <property type="entry name" value="Winged helix-like DNA-binding domain superfamily/Winged helix DNA-binding domain"/>
    <property type="match status" value="1"/>
</dbReference>
<dbReference type="PANTHER" id="PTHR43712">
    <property type="entry name" value="PUTATIVE (AFU_ORTHOLOGUE AFUA_4G14580)-RELATED"/>
    <property type="match status" value="1"/>
</dbReference>
<dbReference type="AlphaFoldDB" id="A0A0U1M848"/>
<reference evidence="5 6" key="1">
    <citation type="submission" date="2015-04" db="EMBL/GenBank/DDBJ databases">
        <authorList>
            <person name="Syromyatnikov M.Y."/>
            <person name="Popov V.N."/>
        </authorList>
    </citation>
    <scope>NUCLEOTIDE SEQUENCE [LARGE SCALE GENOMIC DNA]</scope>
    <source>
        <strain evidence="5">WF-38-12</strain>
    </source>
</reference>
<keyword evidence="2 5" id="KW-0808">Transferase</keyword>
<feature type="domain" description="O-methyltransferase C-terminal" evidence="4">
    <location>
        <begin position="247"/>
        <end position="390"/>
    </location>
</feature>
<gene>
    <name evidence="5" type="ORF">PISL3812_08188</name>
</gene>
<proteinExistence type="predicted"/>
<dbReference type="InterPro" id="IPR029063">
    <property type="entry name" value="SAM-dependent_MTases_sf"/>
</dbReference>
<evidence type="ECO:0000313" key="5">
    <source>
        <dbReference type="EMBL" id="CRG91140.1"/>
    </source>
</evidence>
<dbReference type="InterPro" id="IPR001077">
    <property type="entry name" value="COMT_C"/>
</dbReference>
<keyword evidence="3" id="KW-0949">S-adenosyl-L-methionine</keyword>
<sequence length="416" mass="46263">MSQSRIAELATAVAQHTQRVDSYLAEKNLPRPSFDADSPVELGLPPDIEQSRIAAIQASQELNDLLRGPRDLLQVYNFQHNLLVHLQLISRFDIASKVPVDGETTFAELAASTGVNHTALCTILRYGIAYRVFKEPRPGVIAHSAASRQIAEDSRVAGWLAASVDDMWPAAEKVVDALVKWPLAAEPNQTGFSLANETDLSFYSVLDKSPERARHFGSAMSFFTTGDGYSLRHLTDGYPWEKISSGTVVDLGGSHGDAAFALARKYPNLNLIVQELPQVVANSTEKEGLNVKFMVHDLFQEQPVHGADAYLYRWILHNWPEKYCIQALRSLIPALKKGSRVLVMDFMMPPPGVLPNDFDRKLRSMDLTMLEIGNAKERDVGEWKALFEKADSRFVFRGAEQPPGSTLSIIEVTWDD</sequence>
<dbReference type="InterPro" id="IPR036390">
    <property type="entry name" value="WH_DNA-bd_sf"/>
</dbReference>
<dbReference type="SUPFAM" id="SSF46785">
    <property type="entry name" value="Winged helix' DNA-binding domain"/>
    <property type="match status" value="1"/>
</dbReference>
<keyword evidence="1 5" id="KW-0489">Methyltransferase</keyword>
<evidence type="ECO:0000259" key="4">
    <source>
        <dbReference type="Pfam" id="PF00891"/>
    </source>
</evidence>
<evidence type="ECO:0000313" key="6">
    <source>
        <dbReference type="Proteomes" id="UP000054383"/>
    </source>
</evidence>
<dbReference type="Proteomes" id="UP000054383">
    <property type="component" value="Unassembled WGS sequence"/>
</dbReference>
<evidence type="ECO:0000256" key="3">
    <source>
        <dbReference type="ARBA" id="ARBA00022691"/>
    </source>
</evidence>
<organism evidence="5 6">
    <name type="scientific">Talaromyces islandicus</name>
    <name type="common">Penicillium islandicum</name>
    <dbReference type="NCBI Taxonomy" id="28573"/>
    <lineage>
        <taxon>Eukaryota</taxon>
        <taxon>Fungi</taxon>
        <taxon>Dikarya</taxon>
        <taxon>Ascomycota</taxon>
        <taxon>Pezizomycotina</taxon>
        <taxon>Eurotiomycetes</taxon>
        <taxon>Eurotiomycetidae</taxon>
        <taxon>Eurotiales</taxon>
        <taxon>Trichocomaceae</taxon>
        <taxon>Talaromyces</taxon>
        <taxon>Talaromyces sect. Islandici</taxon>
    </lineage>
</organism>
<dbReference type="Gene3D" id="3.40.50.150">
    <property type="entry name" value="Vaccinia Virus protein VP39"/>
    <property type="match status" value="1"/>
</dbReference>
<name>A0A0U1M848_TALIS</name>
<evidence type="ECO:0000256" key="1">
    <source>
        <dbReference type="ARBA" id="ARBA00022603"/>
    </source>
</evidence>
<keyword evidence="6" id="KW-1185">Reference proteome</keyword>
<dbReference type="EMBL" id="CVMT01000009">
    <property type="protein sequence ID" value="CRG91140.1"/>
    <property type="molecule type" value="Genomic_DNA"/>
</dbReference>
<protein>
    <submittedName>
        <fullName evidence="5">O-methyltransferase 12</fullName>
    </submittedName>
</protein>
<evidence type="ECO:0000256" key="2">
    <source>
        <dbReference type="ARBA" id="ARBA00022679"/>
    </source>
</evidence>
<dbReference type="PROSITE" id="PS51683">
    <property type="entry name" value="SAM_OMT_II"/>
    <property type="match status" value="1"/>
</dbReference>
<dbReference type="OMA" id="MGIAYRV"/>
<dbReference type="InterPro" id="IPR036388">
    <property type="entry name" value="WH-like_DNA-bd_sf"/>
</dbReference>
<dbReference type="SUPFAM" id="SSF53335">
    <property type="entry name" value="S-adenosyl-L-methionine-dependent methyltransferases"/>
    <property type="match status" value="1"/>
</dbReference>